<dbReference type="EMBL" id="FOGM01000003">
    <property type="protein sequence ID" value="SER35720.1"/>
    <property type="molecule type" value="Genomic_DNA"/>
</dbReference>
<reference evidence="1 2" key="1">
    <citation type="submission" date="2016-10" db="EMBL/GenBank/DDBJ databases">
        <authorList>
            <person name="de Groot N.N."/>
        </authorList>
    </citation>
    <scope>NUCLEOTIDE SEQUENCE [LARGE SCALE GENOMIC DNA]</scope>
    <source>
        <strain evidence="1 2">VTM2R47</strain>
    </source>
</reference>
<gene>
    <name evidence="1" type="ORF">SAMN04487840_10385</name>
</gene>
<dbReference type="Proteomes" id="UP000182712">
    <property type="component" value="Unassembled WGS sequence"/>
</dbReference>
<dbReference type="AlphaFoldDB" id="A0A1H9NIE0"/>
<evidence type="ECO:0000313" key="2">
    <source>
        <dbReference type="Proteomes" id="UP000182712"/>
    </source>
</evidence>
<name>A0A1H9NIE0_9STRE</name>
<sequence length="322" mass="37888">MEKGKSTNALMKHIRSSHGMTIEGSYHKKILLRMGYYHGYKGYRFHRERKNLFSFSQFDEIIAIYHFDTALKNLLFSPLVSIETTIKNYILDELVSSSNPTFESIYSEKLTDYHRFTGRDRMKILNNRLNLQKNIHSSVHMNYGKNKMVTHKINSGEAIPLWVMFEIISLGKLGDFVKQMHKDSRKEVLTNLGIYDHMDTNANHLTNHIFILNELRNGIAHNHIIFDTRFKNRKINNTLLNDLRNKFGIRDISFNSIVDYLSLIVLYLKAFGYSKNELRKLTRQFRDAVKNLENEIPRSEFNKILGTDVYNKIVKIDNFIKQ</sequence>
<dbReference type="Pfam" id="PF07751">
    <property type="entry name" value="Abi_2"/>
    <property type="match status" value="1"/>
</dbReference>
<dbReference type="RefSeq" id="WP_074627295.1">
    <property type="nucleotide sequence ID" value="NZ_FOGM01000003.1"/>
</dbReference>
<protein>
    <submittedName>
        <fullName evidence="1">Abortive infection bacteriophage resistance protein</fullName>
    </submittedName>
</protein>
<accession>A0A1H9NIE0</accession>
<organism evidence="1 2">
    <name type="scientific">Streptococcus gallolyticus</name>
    <dbReference type="NCBI Taxonomy" id="315405"/>
    <lineage>
        <taxon>Bacteria</taxon>
        <taxon>Bacillati</taxon>
        <taxon>Bacillota</taxon>
        <taxon>Bacilli</taxon>
        <taxon>Lactobacillales</taxon>
        <taxon>Streptococcaceae</taxon>
        <taxon>Streptococcus</taxon>
    </lineage>
</organism>
<evidence type="ECO:0000313" key="1">
    <source>
        <dbReference type="EMBL" id="SER35720.1"/>
    </source>
</evidence>
<proteinExistence type="predicted"/>
<dbReference type="InterPro" id="IPR011664">
    <property type="entry name" value="Abi_system_AbiD/AbiF-like"/>
</dbReference>